<dbReference type="EMBL" id="BT141449">
    <property type="protein sequence ID" value="AFK41243.1"/>
    <property type="molecule type" value="mRNA"/>
</dbReference>
<feature type="coiled-coil region" evidence="2">
    <location>
        <begin position="140"/>
        <end position="167"/>
    </location>
</feature>
<evidence type="ECO:0000256" key="1">
    <source>
        <dbReference type="ARBA" id="ARBA00005711"/>
    </source>
</evidence>
<accession>I3SLV1</accession>
<proteinExistence type="evidence at transcript level"/>
<feature type="domain" description="Remorin C-terminal" evidence="4">
    <location>
        <begin position="105"/>
        <end position="210"/>
    </location>
</feature>
<dbReference type="PANTHER" id="PTHR31775:SF5">
    <property type="entry name" value="REMORIN 1.4"/>
    <property type="match status" value="1"/>
</dbReference>
<organism evidence="6">
    <name type="scientific">Lotus japonicus</name>
    <name type="common">Lotus corniculatus var. japonicus</name>
    <dbReference type="NCBI Taxonomy" id="34305"/>
    <lineage>
        <taxon>Eukaryota</taxon>
        <taxon>Viridiplantae</taxon>
        <taxon>Streptophyta</taxon>
        <taxon>Embryophyta</taxon>
        <taxon>Tracheophyta</taxon>
        <taxon>Spermatophyta</taxon>
        <taxon>Magnoliopsida</taxon>
        <taxon>eudicotyledons</taxon>
        <taxon>Gunneridae</taxon>
        <taxon>Pentapetalae</taxon>
        <taxon>rosids</taxon>
        <taxon>fabids</taxon>
        <taxon>Fabales</taxon>
        <taxon>Fabaceae</taxon>
        <taxon>Papilionoideae</taxon>
        <taxon>50 kb inversion clade</taxon>
        <taxon>NPAAA clade</taxon>
        <taxon>Hologalegina</taxon>
        <taxon>robinioid clade</taxon>
        <taxon>Loteae</taxon>
        <taxon>Lotus</taxon>
    </lineage>
</organism>
<reference evidence="6" key="1">
    <citation type="submission" date="2012-05" db="EMBL/GenBank/DDBJ databases">
        <authorList>
            <person name="Krishnakumar V."/>
            <person name="Cheung F."/>
            <person name="Xiao Y."/>
            <person name="Chan A."/>
            <person name="Moskal W.A."/>
            <person name="Town C.D."/>
        </authorList>
    </citation>
    <scope>NUCLEOTIDE SEQUENCE</scope>
</reference>
<evidence type="ECO:0000256" key="3">
    <source>
        <dbReference type="SAM" id="MobiDB-lite"/>
    </source>
</evidence>
<feature type="compositionally biased region" description="Basic and acidic residues" evidence="3">
    <location>
        <begin position="33"/>
        <end position="54"/>
    </location>
</feature>
<sequence length="215" mass="23894">MTEEQPKKVESESPSNPPPPAPAPTESTPAPEAEAKPEPVVHDAPKEDVAEEKSIIPQPSPPESKPVDDSKAIVKVEKTQEAAEEKPLEGSINRDAVLTRVATEKRLSLIKAWEESEKSIADNKAHKKLSDISAWENSKIAAKEVELRKIEENLEKKKAVYVEKLKNKIAMVHREAEEKRAFIEAKKGEDLLKTEELAAKYRATGTAPKKPFSFF</sequence>
<evidence type="ECO:0008006" key="7">
    <source>
        <dbReference type="Google" id="ProtNLM"/>
    </source>
</evidence>
<dbReference type="Pfam" id="PF03766">
    <property type="entry name" value="Remorin_N"/>
    <property type="match status" value="1"/>
</dbReference>
<evidence type="ECO:0000259" key="4">
    <source>
        <dbReference type="Pfam" id="PF03763"/>
    </source>
</evidence>
<keyword evidence="2" id="KW-0175">Coiled coil</keyword>
<dbReference type="Pfam" id="PF03763">
    <property type="entry name" value="Remorin_C"/>
    <property type="match status" value="1"/>
</dbReference>
<comment type="similarity">
    <text evidence="1">Belongs to the remorin family.</text>
</comment>
<feature type="region of interest" description="Disordered" evidence="3">
    <location>
        <begin position="1"/>
        <end position="72"/>
    </location>
</feature>
<protein>
    <recommendedName>
        <fullName evidence="7">Remorin C-terminal domain-containing protein</fullName>
    </recommendedName>
</protein>
<evidence type="ECO:0000313" key="6">
    <source>
        <dbReference type="EMBL" id="AFK41243.1"/>
    </source>
</evidence>
<evidence type="ECO:0000256" key="2">
    <source>
        <dbReference type="SAM" id="Coils"/>
    </source>
</evidence>
<name>I3SLV1_LOTJA</name>
<evidence type="ECO:0000259" key="5">
    <source>
        <dbReference type="Pfam" id="PF03766"/>
    </source>
</evidence>
<dbReference type="AlphaFoldDB" id="I3SLV1"/>
<dbReference type="InterPro" id="IPR005518">
    <property type="entry name" value="Remorin_N"/>
</dbReference>
<dbReference type="PANTHER" id="PTHR31775">
    <property type="entry name" value="OS02G0117200 PROTEIN"/>
    <property type="match status" value="1"/>
</dbReference>
<feature type="compositionally biased region" description="Basic and acidic residues" evidence="3">
    <location>
        <begin position="1"/>
        <end position="11"/>
    </location>
</feature>
<feature type="domain" description="Remorin N-terminal" evidence="5">
    <location>
        <begin position="47"/>
        <end position="101"/>
    </location>
</feature>
<dbReference type="InterPro" id="IPR005516">
    <property type="entry name" value="Remorin_C"/>
</dbReference>